<feature type="transmembrane region" description="Helical" evidence="5">
    <location>
        <begin position="28"/>
        <end position="48"/>
    </location>
</feature>
<evidence type="ECO:0000256" key="1">
    <source>
        <dbReference type="ARBA" id="ARBA00004141"/>
    </source>
</evidence>
<dbReference type="PROSITE" id="PS51257">
    <property type="entry name" value="PROKAR_LIPOPROTEIN"/>
    <property type="match status" value="1"/>
</dbReference>
<organism evidence="6 7">
    <name type="scientific">Collybiopsis confluens</name>
    <dbReference type="NCBI Taxonomy" id="2823264"/>
    <lineage>
        <taxon>Eukaryota</taxon>
        <taxon>Fungi</taxon>
        <taxon>Dikarya</taxon>
        <taxon>Basidiomycota</taxon>
        <taxon>Agaricomycotina</taxon>
        <taxon>Agaricomycetes</taxon>
        <taxon>Agaricomycetidae</taxon>
        <taxon>Agaricales</taxon>
        <taxon>Marasmiineae</taxon>
        <taxon>Omphalotaceae</taxon>
        <taxon>Collybiopsis</taxon>
    </lineage>
</organism>
<name>A0A8H5HG88_9AGAR</name>
<dbReference type="EMBL" id="JAACJN010000049">
    <property type="protein sequence ID" value="KAF5382981.1"/>
    <property type="molecule type" value="Genomic_DNA"/>
</dbReference>
<sequence>MATIMKTYLHFTGGDNLLFQSWHPSSSGALAGACIGLALVALVERWLFATRAGLESYWRHKTLASEEKYCDNETARASSRPRKGRTAPPFTATHDILRGVVHAVQALLGYILMLAVM</sequence>
<keyword evidence="5" id="KW-0813">Transport</keyword>
<keyword evidence="5" id="KW-0406">Ion transport</keyword>
<dbReference type="AlphaFoldDB" id="A0A8H5HG88"/>
<keyword evidence="2 5" id="KW-0812">Transmembrane</keyword>
<keyword evidence="3 5" id="KW-1133">Transmembrane helix</keyword>
<protein>
    <recommendedName>
        <fullName evidence="5">Copper transport protein</fullName>
    </recommendedName>
</protein>
<dbReference type="OrthoDB" id="73901at2759"/>
<dbReference type="Proteomes" id="UP000518752">
    <property type="component" value="Unassembled WGS sequence"/>
</dbReference>
<comment type="caution">
    <text evidence="6">The sequence shown here is derived from an EMBL/GenBank/DDBJ whole genome shotgun (WGS) entry which is preliminary data.</text>
</comment>
<evidence type="ECO:0000256" key="4">
    <source>
        <dbReference type="ARBA" id="ARBA00023136"/>
    </source>
</evidence>
<comment type="similarity">
    <text evidence="5">Belongs to the copper transporter (Ctr) (TC 1.A.56) family. SLC31A subfamily.</text>
</comment>
<comment type="subcellular location">
    <subcellularLocation>
        <location evidence="1 5">Membrane</location>
        <topology evidence="1 5">Multi-pass membrane protein</topology>
    </subcellularLocation>
</comment>
<dbReference type="Pfam" id="PF04145">
    <property type="entry name" value="Ctr"/>
    <property type="match status" value="1"/>
</dbReference>
<evidence type="ECO:0000256" key="3">
    <source>
        <dbReference type="ARBA" id="ARBA00022989"/>
    </source>
</evidence>
<gene>
    <name evidence="6" type="ORF">D9757_006316</name>
</gene>
<dbReference type="InterPro" id="IPR007274">
    <property type="entry name" value="Cop_transporter"/>
</dbReference>
<keyword evidence="4 5" id="KW-0472">Membrane</keyword>
<dbReference type="PANTHER" id="PTHR12483:SF27">
    <property type="entry name" value="COPPER TRANSPORT PROTEIN CTR1"/>
    <property type="match status" value="1"/>
</dbReference>
<dbReference type="GO" id="GO:0005886">
    <property type="term" value="C:plasma membrane"/>
    <property type="evidence" value="ECO:0007669"/>
    <property type="project" value="TreeGrafter"/>
</dbReference>
<evidence type="ECO:0000256" key="2">
    <source>
        <dbReference type="ARBA" id="ARBA00022692"/>
    </source>
</evidence>
<dbReference type="GO" id="GO:0005375">
    <property type="term" value="F:copper ion transmembrane transporter activity"/>
    <property type="evidence" value="ECO:0007669"/>
    <property type="project" value="UniProtKB-UniRule"/>
</dbReference>
<evidence type="ECO:0000313" key="6">
    <source>
        <dbReference type="EMBL" id="KAF5382981.1"/>
    </source>
</evidence>
<reference evidence="6 7" key="1">
    <citation type="journal article" date="2020" name="ISME J.">
        <title>Uncovering the hidden diversity of litter-decomposition mechanisms in mushroom-forming fungi.</title>
        <authorList>
            <person name="Floudas D."/>
            <person name="Bentzer J."/>
            <person name="Ahren D."/>
            <person name="Johansson T."/>
            <person name="Persson P."/>
            <person name="Tunlid A."/>
        </authorList>
    </citation>
    <scope>NUCLEOTIDE SEQUENCE [LARGE SCALE GENOMIC DNA]</scope>
    <source>
        <strain evidence="6 7">CBS 406.79</strain>
    </source>
</reference>
<evidence type="ECO:0000256" key="5">
    <source>
        <dbReference type="RuleBase" id="RU367022"/>
    </source>
</evidence>
<proteinExistence type="inferred from homology"/>
<keyword evidence="5" id="KW-0187">Copper transport</keyword>
<dbReference type="PANTHER" id="PTHR12483">
    <property type="entry name" value="SOLUTE CARRIER FAMILY 31 COPPER TRANSPORTERS"/>
    <property type="match status" value="1"/>
</dbReference>
<keyword evidence="7" id="KW-1185">Reference proteome</keyword>
<evidence type="ECO:0000313" key="7">
    <source>
        <dbReference type="Proteomes" id="UP000518752"/>
    </source>
</evidence>
<keyword evidence="5" id="KW-0186">Copper</keyword>
<accession>A0A8H5HG88</accession>